<dbReference type="Pfam" id="PF22544">
    <property type="entry name" value="HYDIN_VesB_CFA65-like_Ig"/>
    <property type="match status" value="1"/>
</dbReference>
<keyword evidence="5" id="KW-0966">Cell projection</keyword>
<dbReference type="InterPro" id="IPR013783">
    <property type="entry name" value="Ig-like_fold"/>
</dbReference>
<sequence>MPEISSGERHYPEKGSNLIAPGLSCSYLVKLISTDLQDNVCETLQIFHHPGEEPLRVRIFAKREEDRITFPQVVDMGLCLVNSTISKLLPFNFSSKKNTRISLRLDLNGVFDVLPRECKIVQGMTTEALIKFCPIASGEFRTTLQVESNNQRAGEIVCHGYGENLQVDMLEETNGDQLWLLRKEILNDGRITAYCQVPDVYPGFQLGRQFRLRNEGNVTICLYLDKEDSTSGGLPSGFNASLGELTLSPKSLIPLNVLFCSERLGKHITTLTVRAAQLHCKEIFEVLKLYASAAVVPPEITLSPNAIILADPIVLTETAKFQVKMSNPSANCPVSFCWTLPRTEAEDSDVSFCPKSGELLTLETRTVNISITPKGLGQWQYLLSCNLNESSETSVVLRISCEVVSPSVELETDLLNFGVVCPNQSLTKNTYLRNPSSTSLTWSANCSQESNSPFTIRPSGGTIKPKHEQTILVKFHPQDADCFQEEVEFKVEGAPPPPRTLSLIGEAQIADVTMEPREIQIKELYATVPQNFTIKLKNHSLVPTKFCWLPAEYAELRSVRVSLSLMQGHIRPYQCVDVVVTLTATTLGDVEDYTLLCAIDGIPDPLVFKISAAILGLSCRISVLPECLTMKDNEMFKDSSSVHLNHQIFEADGPAVTFTPMSLWMPREVYVTVENTSGIPAVFTLKLDHFQSQEQVPLDSTIFQHEDCQTQNAKVYGFCRQLLKSKRPFAISVDPNSSTINLLAHETVTVRLVGCADIFGEFHDTMTISVVPLKNYETEPRALVTRLPVIAWAYGSPVDFLTAKKSVNKEAFDEFLGSKVMDTKFSELLLSSASAQETTANLGVVSSITGAIKREVKLRNNSSFTVRIDWHLYCCGNGEGERLLDLCAIVNDQTHFNNGRIEPVDALETKPLISLLIRAHEGYAVSRSHATACRLVEPLGINKSGITISPLQTIIPPHREASTFRVGDHVRLPEPLLLPHLRLNLKATAIQPVVNLEYGDELDTPVKLLPFQPERPHKPFQITLRAEDFILSTSQFSSVQQKFSQRYADEDQLLIVEHSKSPRASRHLASQVWCFQRLIVRNLSPYPIAVQADVSEGEFCFKEDIQVKAKRCKHIIEILDAPQAKDPLHSKKWLKLAANEKKSILLGCPVTRTELSKASASRVHTWFGKLSCALCSPEQAETTLMAANIQIDLEGNLKLPELVLMSPMMMDFPDTAINQSSTLDVKIANLGVSGTMWVVKPANATKDKKLESKGLKVFSITPTSGFLASTADTFRQDHTRLSVKFTPRMARECTEELVILDALTNRSVSVHLRGRGYLQHLPNH</sequence>
<comment type="caution">
    <text evidence="7">The sequence shown here is derived from an EMBL/GenBank/DDBJ whole genome shotgun (WGS) entry which is preliminary data.</text>
</comment>
<evidence type="ECO:0000256" key="3">
    <source>
        <dbReference type="ARBA" id="ARBA00022490"/>
    </source>
</evidence>
<evidence type="ECO:0000259" key="6">
    <source>
        <dbReference type="Pfam" id="PF22544"/>
    </source>
</evidence>
<dbReference type="Gene3D" id="2.60.40.10">
    <property type="entry name" value="Immunoglobulins"/>
    <property type="match status" value="5"/>
</dbReference>
<dbReference type="Proteomes" id="UP001651158">
    <property type="component" value="Unassembled WGS sequence"/>
</dbReference>
<evidence type="ECO:0000313" key="7">
    <source>
        <dbReference type="EMBL" id="KAL5111654.1"/>
    </source>
</evidence>
<proteinExistence type="predicted"/>
<accession>A0ABR4QQC2</accession>
<dbReference type="EMBL" id="JAKROA010000001">
    <property type="protein sequence ID" value="KAL5111654.1"/>
    <property type="molecule type" value="Genomic_DNA"/>
</dbReference>
<evidence type="ECO:0000256" key="5">
    <source>
        <dbReference type="ARBA" id="ARBA00023273"/>
    </source>
</evidence>
<dbReference type="PANTHER" id="PTHR46348:SF1">
    <property type="entry name" value="DELETED IN LUNG AND ESOPHAGEAL CANCER PROTEIN 1"/>
    <property type="match status" value="1"/>
</dbReference>
<gene>
    <name evidence="7" type="ORF">TcWFU_002860</name>
</gene>
<dbReference type="InterPro" id="IPR033304">
    <property type="entry name" value="DLEC1"/>
</dbReference>
<name>A0ABR4QQC2_9CEST</name>
<evidence type="ECO:0000256" key="1">
    <source>
        <dbReference type="ARBA" id="ARBA00004138"/>
    </source>
</evidence>
<keyword evidence="4" id="KW-0969">Cilium</keyword>
<evidence type="ECO:0000256" key="4">
    <source>
        <dbReference type="ARBA" id="ARBA00023069"/>
    </source>
</evidence>
<keyword evidence="8" id="KW-1185">Reference proteome</keyword>
<feature type="domain" description="HYDIN/VesB/CFA65-like Ig-like" evidence="6">
    <location>
        <begin position="406"/>
        <end position="505"/>
    </location>
</feature>
<organism evidence="7 8">
    <name type="scientific">Taenia crassiceps</name>
    <dbReference type="NCBI Taxonomy" id="6207"/>
    <lineage>
        <taxon>Eukaryota</taxon>
        <taxon>Metazoa</taxon>
        <taxon>Spiralia</taxon>
        <taxon>Lophotrochozoa</taxon>
        <taxon>Platyhelminthes</taxon>
        <taxon>Cestoda</taxon>
        <taxon>Eucestoda</taxon>
        <taxon>Cyclophyllidea</taxon>
        <taxon>Taeniidae</taxon>
        <taxon>Taenia</taxon>
    </lineage>
</organism>
<comment type="subcellular location">
    <subcellularLocation>
        <location evidence="1">Cell projection</location>
        <location evidence="1">Cilium</location>
    </subcellularLocation>
    <subcellularLocation>
        <location evidence="2">Cytoplasm</location>
    </subcellularLocation>
</comment>
<keyword evidence="3" id="KW-0963">Cytoplasm</keyword>
<protein>
    <submittedName>
        <fullName evidence="7">Deleted in lung and esophageal cancer protein 1</fullName>
    </submittedName>
</protein>
<evidence type="ECO:0000256" key="2">
    <source>
        <dbReference type="ARBA" id="ARBA00004496"/>
    </source>
</evidence>
<dbReference type="PANTHER" id="PTHR46348">
    <property type="entry name" value="DELETED IN LUNG AND ESOPHAGEAL CANCER PROTEIN 1"/>
    <property type="match status" value="1"/>
</dbReference>
<dbReference type="Pfam" id="PF23316">
    <property type="entry name" value="Ig_DLEC1_6th"/>
    <property type="match status" value="1"/>
</dbReference>
<evidence type="ECO:0000313" key="8">
    <source>
        <dbReference type="Proteomes" id="UP001651158"/>
    </source>
</evidence>
<dbReference type="InterPro" id="IPR053879">
    <property type="entry name" value="HYDIN_VesB_CFA65-like_Ig"/>
</dbReference>
<reference evidence="7 8" key="1">
    <citation type="journal article" date="2022" name="Front. Cell. Infect. Microbiol.">
        <title>The Genomes of Two Strains of Taenia crassiceps the Animal Model for the Study of Human Cysticercosis.</title>
        <authorList>
            <person name="Bobes R.J."/>
            <person name="Estrada K."/>
            <person name="Rios-Valencia D.G."/>
            <person name="Calderon-Gallegos A."/>
            <person name="de la Torre P."/>
            <person name="Carrero J.C."/>
            <person name="Sanchez-Flores A."/>
            <person name="Laclette J.P."/>
        </authorList>
    </citation>
    <scope>NUCLEOTIDE SEQUENCE [LARGE SCALE GENOMIC DNA]</scope>
    <source>
        <strain evidence="7">WFUcys</strain>
    </source>
</reference>